<organism evidence="7 8">
    <name type="scientific">Neoehrlichia mikurensis</name>
    <dbReference type="NCBI Taxonomy" id="89586"/>
    <lineage>
        <taxon>Bacteria</taxon>
        <taxon>Pseudomonadati</taxon>
        <taxon>Pseudomonadota</taxon>
        <taxon>Alphaproteobacteria</taxon>
        <taxon>Rickettsiales</taxon>
        <taxon>Anaplasmataceae</taxon>
        <taxon>Candidatus Neoehrlichia</taxon>
    </lineage>
</organism>
<feature type="transmembrane region" description="Helical" evidence="6">
    <location>
        <begin position="77"/>
        <end position="97"/>
    </location>
</feature>
<dbReference type="RefSeq" id="WP_254815684.1">
    <property type="nucleotide sequence ID" value="NZ_CP060793.1"/>
</dbReference>
<protein>
    <submittedName>
        <fullName evidence="7">Rod shape-determining protein RodA</fullName>
    </submittedName>
</protein>
<feature type="transmembrane region" description="Helical" evidence="6">
    <location>
        <begin position="48"/>
        <end position="65"/>
    </location>
</feature>
<comment type="subcellular location">
    <subcellularLocation>
        <location evidence="1">Membrane</location>
        <topology evidence="1">Multi-pass membrane protein</topology>
    </subcellularLocation>
</comment>
<dbReference type="GO" id="GO:0005886">
    <property type="term" value="C:plasma membrane"/>
    <property type="evidence" value="ECO:0007669"/>
    <property type="project" value="TreeGrafter"/>
</dbReference>
<dbReference type="GO" id="GO:0015648">
    <property type="term" value="F:lipid-linked peptidoglycan transporter activity"/>
    <property type="evidence" value="ECO:0007669"/>
    <property type="project" value="TreeGrafter"/>
</dbReference>
<accession>A0A9Q9BZY1</accession>
<feature type="transmembrane region" description="Helical" evidence="6">
    <location>
        <begin position="109"/>
        <end position="128"/>
    </location>
</feature>
<feature type="transmembrane region" description="Helical" evidence="6">
    <location>
        <begin position="16"/>
        <end position="36"/>
    </location>
</feature>
<dbReference type="InterPro" id="IPR011923">
    <property type="entry name" value="RodA/MrdB"/>
</dbReference>
<evidence type="ECO:0000256" key="2">
    <source>
        <dbReference type="ARBA" id="ARBA00022692"/>
    </source>
</evidence>
<keyword evidence="4 6" id="KW-1133">Transmembrane helix</keyword>
<dbReference type="GO" id="GO:0008360">
    <property type="term" value="P:regulation of cell shape"/>
    <property type="evidence" value="ECO:0007669"/>
    <property type="project" value="UniProtKB-KW"/>
</dbReference>
<dbReference type="PANTHER" id="PTHR30474:SF1">
    <property type="entry name" value="PEPTIDOGLYCAN GLYCOSYLTRANSFERASE MRDB"/>
    <property type="match status" value="1"/>
</dbReference>
<evidence type="ECO:0000313" key="8">
    <source>
        <dbReference type="Proteomes" id="UP001059822"/>
    </source>
</evidence>
<reference evidence="7" key="1">
    <citation type="journal article" date="2022" name="Microorganisms">
        <title>Assembly and Comparison of Ca. Neoehrlichia mikurensis Genomes.</title>
        <authorList>
            <person name="Azagi T."/>
            <person name="Dirks R.P."/>
            <person name="Yebra-Pimentel E.S."/>
            <person name="Schaap P.J."/>
            <person name="Koehorst J.J."/>
            <person name="Esser H.J."/>
            <person name="Sprong H."/>
        </authorList>
    </citation>
    <scope>NUCLEOTIDE SEQUENCE</scope>
    <source>
        <strain evidence="7">18-2837</strain>
    </source>
</reference>
<evidence type="ECO:0000256" key="6">
    <source>
        <dbReference type="SAM" id="Phobius"/>
    </source>
</evidence>
<feature type="transmembrane region" description="Helical" evidence="6">
    <location>
        <begin position="184"/>
        <end position="205"/>
    </location>
</feature>
<keyword evidence="3" id="KW-0133">Cell shape</keyword>
<proteinExistence type="predicted"/>
<dbReference type="InterPro" id="IPR001182">
    <property type="entry name" value="FtsW/RodA"/>
</dbReference>
<evidence type="ECO:0000313" key="7">
    <source>
        <dbReference type="EMBL" id="UTO55903.1"/>
    </source>
</evidence>
<dbReference type="PANTHER" id="PTHR30474">
    <property type="entry name" value="CELL CYCLE PROTEIN"/>
    <property type="match status" value="1"/>
</dbReference>
<evidence type="ECO:0000256" key="4">
    <source>
        <dbReference type="ARBA" id="ARBA00022989"/>
    </source>
</evidence>
<dbReference type="Proteomes" id="UP001059822">
    <property type="component" value="Chromosome"/>
</dbReference>
<keyword evidence="2 6" id="KW-0812">Transmembrane</keyword>
<dbReference type="AlphaFoldDB" id="A0A9Q9BZY1"/>
<evidence type="ECO:0000256" key="3">
    <source>
        <dbReference type="ARBA" id="ARBA00022960"/>
    </source>
</evidence>
<gene>
    <name evidence="7" type="primary">rodA</name>
    <name evidence="7" type="ORF">LUA82_02480</name>
</gene>
<feature type="transmembrane region" description="Helical" evidence="6">
    <location>
        <begin position="337"/>
        <end position="358"/>
    </location>
</feature>
<dbReference type="Pfam" id="PF01098">
    <property type="entry name" value="FTSW_RODA_SPOVE"/>
    <property type="match status" value="1"/>
</dbReference>
<name>A0A9Q9BZY1_9RICK</name>
<feature type="transmembrane region" description="Helical" evidence="6">
    <location>
        <begin position="162"/>
        <end position="179"/>
    </location>
</feature>
<feature type="transmembrane region" description="Helical" evidence="6">
    <location>
        <begin position="304"/>
        <end position="331"/>
    </location>
</feature>
<dbReference type="GO" id="GO:0051301">
    <property type="term" value="P:cell division"/>
    <property type="evidence" value="ECO:0007669"/>
    <property type="project" value="InterPro"/>
</dbReference>
<feature type="transmembrane region" description="Helical" evidence="6">
    <location>
        <begin position="273"/>
        <end position="297"/>
    </location>
</feature>
<dbReference type="EMBL" id="CP089286">
    <property type="protein sequence ID" value="UTO55903.1"/>
    <property type="molecule type" value="Genomic_DNA"/>
</dbReference>
<dbReference type="GO" id="GO:0032153">
    <property type="term" value="C:cell division site"/>
    <property type="evidence" value="ECO:0007669"/>
    <property type="project" value="TreeGrafter"/>
</dbReference>
<sequence>MKIYKIVIRHLSKINYLLIMNVICLFLIGISIQYSASGGQWTPFASHQLNIFILSLPLVVMISCIKVDKYIKYVYHIYVMAFILLSLIHMCGISVMGATRWIRFGKFNFQPSEFAKIALIFVLARYFYDKNFYQLMELKNIVGCILVVLPLILLVLKQPNLGTASIMLAISLLVMFIAVNSRYLILFFIVLVGVSPVMWNFLHFYQKSRIISFFHPEKDPLGSGYNTLQSQIAIGSGRLYGKGFVKGSQAQLSFLPEKQTDFVFTLFSEERGFVGVIILFVLYSLLINTGLYIALCAENTFHKLVAVGISMFFFMHFIVNIGMVTGMLPIVGVPLPFLSYGGSVTLTSMVLIGMLLSIHISNKSNYI</sequence>
<evidence type="ECO:0000256" key="5">
    <source>
        <dbReference type="ARBA" id="ARBA00023136"/>
    </source>
</evidence>
<dbReference type="NCBIfam" id="TIGR02210">
    <property type="entry name" value="rodA_shape"/>
    <property type="match status" value="1"/>
</dbReference>
<feature type="transmembrane region" description="Helical" evidence="6">
    <location>
        <begin position="140"/>
        <end position="156"/>
    </location>
</feature>
<evidence type="ECO:0000256" key="1">
    <source>
        <dbReference type="ARBA" id="ARBA00004141"/>
    </source>
</evidence>
<keyword evidence="5 6" id="KW-0472">Membrane</keyword>